<reference evidence="1" key="1">
    <citation type="submission" date="2019-08" db="EMBL/GenBank/DDBJ databases">
        <authorList>
            <person name="Kucharzyk K."/>
            <person name="Murdoch R.W."/>
            <person name="Higgins S."/>
            <person name="Loffler F."/>
        </authorList>
    </citation>
    <scope>NUCLEOTIDE SEQUENCE</scope>
</reference>
<name>A0A645HQA3_9ZZZZ</name>
<protein>
    <submittedName>
        <fullName evidence="1">Uncharacterized protein</fullName>
    </submittedName>
</protein>
<dbReference type="AlphaFoldDB" id="A0A645HQA3"/>
<gene>
    <name evidence="1" type="ORF">SDC9_188783</name>
</gene>
<dbReference type="PANTHER" id="PTHR36932">
    <property type="entry name" value="CAPSULAR POLYSACCHARIDE BIOSYNTHESIS PROTEIN"/>
    <property type="match status" value="1"/>
</dbReference>
<organism evidence="1">
    <name type="scientific">bioreactor metagenome</name>
    <dbReference type="NCBI Taxonomy" id="1076179"/>
    <lineage>
        <taxon>unclassified sequences</taxon>
        <taxon>metagenomes</taxon>
        <taxon>ecological metagenomes</taxon>
    </lineage>
</organism>
<comment type="caution">
    <text evidence="1">The sequence shown here is derived from an EMBL/GenBank/DDBJ whole genome shotgun (WGS) entry which is preliminary data.</text>
</comment>
<dbReference type="PANTHER" id="PTHR36932:SF1">
    <property type="entry name" value="CAPSULAR POLYSACCHARIDE BIOSYNTHESIS PROTEIN"/>
    <property type="match status" value="1"/>
</dbReference>
<sequence length="105" mass="11656">MDAVKGRTSDMIVFSDGSCIAGDYLTTIFDAYADSVQAFQVFQKLDGTVILRVVPTGIFQGDANIDAVFNGLKNLIGTRSNVLLERVSQIEHDHGKFRFILREKE</sequence>
<dbReference type="InterPro" id="IPR053158">
    <property type="entry name" value="CapK_Type1_Caps_Biosynth"/>
</dbReference>
<dbReference type="EMBL" id="VSSQ01098162">
    <property type="protein sequence ID" value="MPN41241.1"/>
    <property type="molecule type" value="Genomic_DNA"/>
</dbReference>
<accession>A0A645HQA3</accession>
<proteinExistence type="predicted"/>
<evidence type="ECO:0000313" key="1">
    <source>
        <dbReference type="EMBL" id="MPN41241.1"/>
    </source>
</evidence>